<proteinExistence type="predicted"/>
<organism evidence="1 2">
    <name type="scientific">Romanomermis culicivorax</name>
    <name type="common">Nematode worm</name>
    <dbReference type="NCBI Taxonomy" id="13658"/>
    <lineage>
        <taxon>Eukaryota</taxon>
        <taxon>Metazoa</taxon>
        <taxon>Ecdysozoa</taxon>
        <taxon>Nematoda</taxon>
        <taxon>Enoplea</taxon>
        <taxon>Dorylaimia</taxon>
        <taxon>Mermithida</taxon>
        <taxon>Mermithoidea</taxon>
        <taxon>Mermithidae</taxon>
        <taxon>Romanomermis</taxon>
    </lineage>
</organism>
<protein>
    <submittedName>
        <fullName evidence="2">Transposase</fullName>
    </submittedName>
</protein>
<keyword evidence="1" id="KW-1185">Reference proteome</keyword>
<evidence type="ECO:0000313" key="1">
    <source>
        <dbReference type="Proteomes" id="UP000887565"/>
    </source>
</evidence>
<sequence length="69" mass="7960">MNSECCGNMSLDFILPNADLLTKICQFLFNTLEYLWKNDVQAKYKTWHNDGQMNITNETISAKQATSRP</sequence>
<reference evidence="2" key="1">
    <citation type="submission" date="2022-11" db="UniProtKB">
        <authorList>
            <consortium name="WormBaseParasite"/>
        </authorList>
    </citation>
    <scope>IDENTIFICATION</scope>
</reference>
<accession>A0A915JTS7</accession>
<evidence type="ECO:0000313" key="2">
    <source>
        <dbReference type="WBParaSite" id="nRc.2.0.1.t29217-RA"/>
    </source>
</evidence>
<dbReference type="Proteomes" id="UP000887565">
    <property type="component" value="Unplaced"/>
</dbReference>
<dbReference type="AlphaFoldDB" id="A0A915JTS7"/>
<dbReference type="WBParaSite" id="nRc.2.0.1.t29217-RA">
    <property type="protein sequence ID" value="nRc.2.0.1.t29217-RA"/>
    <property type="gene ID" value="nRc.2.0.1.g29217"/>
</dbReference>
<name>A0A915JTS7_ROMCU</name>